<protein>
    <submittedName>
        <fullName evidence="6">cAMP-binding domain of CRP or a regulatory subunit of cAMP-dependent protein kinases</fullName>
    </submittedName>
</protein>
<evidence type="ECO:0000313" key="6">
    <source>
        <dbReference type="EMBL" id="SHI42220.1"/>
    </source>
</evidence>
<evidence type="ECO:0000313" key="7">
    <source>
        <dbReference type="Proteomes" id="UP000324781"/>
    </source>
</evidence>
<dbReference type="GO" id="GO:0003700">
    <property type="term" value="F:DNA-binding transcription factor activity"/>
    <property type="evidence" value="ECO:0007669"/>
    <property type="project" value="TreeGrafter"/>
</dbReference>
<feature type="domain" description="HTH crp-type" evidence="5">
    <location>
        <begin position="155"/>
        <end position="223"/>
    </location>
</feature>
<keyword evidence="2" id="KW-0238">DNA-binding</keyword>
<dbReference type="InterPro" id="IPR036390">
    <property type="entry name" value="WH_DNA-bd_sf"/>
</dbReference>
<dbReference type="InterPro" id="IPR000595">
    <property type="entry name" value="cNMP-bd_dom"/>
</dbReference>
<feature type="domain" description="Cyclic nucleotide-binding" evidence="4">
    <location>
        <begin position="14"/>
        <end position="114"/>
    </location>
</feature>
<keyword evidence="3" id="KW-0804">Transcription</keyword>
<evidence type="ECO:0000256" key="2">
    <source>
        <dbReference type="ARBA" id="ARBA00023125"/>
    </source>
</evidence>
<dbReference type="CDD" id="cd00038">
    <property type="entry name" value="CAP_ED"/>
    <property type="match status" value="1"/>
</dbReference>
<gene>
    <name evidence="6" type="ORF">SAMN05444373_100226</name>
</gene>
<dbReference type="SMART" id="SM00419">
    <property type="entry name" value="HTH_CRP"/>
    <property type="match status" value="1"/>
</dbReference>
<dbReference type="InterPro" id="IPR050397">
    <property type="entry name" value="Env_Response_Regulators"/>
</dbReference>
<name>A0A1M6B0H7_9FIRM</name>
<dbReference type="Pfam" id="PF13545">
    <property type="entry name" value="HTH_Crp_2"/>
    <property type="match status" value="1"/>
</dbReference>
<dbReference type="EMBL" id="FQZP01000002">
    <property type="protein sequence ID" value="SHI42220.1"/>
    <property type="molecule type" value="Genomic_DNA"/>
</dbReference>
<reference evidence="6 7" key="1">
    <citation type="submission" date="2016-11" db="EMBL/GenBank/DDBJ databases">
        <authorList>
            <person name="Varghese N."/>
            <person name="Submissions S."/>
        </authorList>
    </citation>
    <scope>NUCLEOTIDE SEQUENCE [LARGE SCALE GENOMIC DNA]</scope>
    <source>
        <strain evidence="6 7">DSM 19027</strain>
    </source>
</reference>
<dbReference type="PANTHER" id="PTHR24567:SF58">
    <property type="entry name" value="CYCLIC AMP-BINDING REGULATORY PROTEIN"/>
    <property type="match status" value="1"/>
</dbReference>
<proteinExistence type="predicted"/>
<accession>A0A1M6B0H7</accession>
<evidence type="ECO:0000259" key="4">
    <source>
        <dbReference type="PROSITE" id="PS50042"/>
    </source>
</evidence>
<sequence>MLRNYLAVISRSVLFRGIKPEEIEGMLHCLDPLVRQYRKNDLITLAGEPFTGIGLLLKGEASVSKESPSGSRIVLHMLKPGDMFGEIIAFSDQSVWPATVQAMEDAVALFIPREKIIGECQRLCPWHRAIIRNMLRIVSNRALMLNKRLEILTIKSMRGKLCAFFLDQYRREGHATFTLSMNRNQLADFLNVSRPSMSRELARMKEEGLIDYHLSSIRLLDIPALERALDEGG</sequence>
<dbReference type="RefSeq" id="WP_243133146.1">
    <property type="nucleotide sequence ID" value="NZ_DAONMB010000091.1"/>
</dbReference>
<dbReference type="AlphaFoldDB" id="A0A1M6B0H7"/>
<dbReference type="SMART" id="SM00100">
    <property type="entry name" value="cNMP"/>
    <property type="match status" value="1"/>
</dbReference>
<dbReference type="Gene3D" id="2.60.120.10">
    <property type="entry name" value="Jelly Rolls"/>
    <property type="match status" value="1"/>
</dbReference>
<evidence type="ECO:0000256" key="1">
    <source>
        <dbReference type="ARBA" id="ARBA00023015"/>
    </source>
</evidence>
<dbReference type="GO" id="GO:0005829">
    <property type="term" value="C:cytosol"/>
    <property type="evidence" value="ECO:0007669"/>
    <property type="project" value="TreeGrafter"/>
</dbReference>
<dbReference type="InterPro" id="IPR018490">
    <property type="entry name" value="cNMP-bd_dom_sf"/>
</dbReference>
<dbReference type="PANTHER" id="PTHR24567">
    <property type="entry name" value="CRP FAMILY TRANSCRIPTIONAL REGULATORY PROTEIN"/>
    <property type="match status" value="1"/>
</dbReference>
<evidence type="ECO:0000256" key="3">
    <source>
        <dbReference type="ARBA" id="ARBA00023163"/>
    </source>
</evidence>
<evidence type="ECO:0000259" key="5">
    <source>
        <dbReference type="PROSITE" id="PS51063"/>
    </source>
</evidence>
<dbReference type="PROSITE" id="PS50042">
    <property type="entry name" value="CNMP_BINDING_3"/>
    <property type="match status" value="1"/>
</dbReference>
<dbReference type="GO" id="GO:0003677">
    <property type="term" value="F:DNA binding"/>
    <property type="evidence" value="ECO:0007669"/>
    <property type="project" value="UniProtKB-KW"/>
</dbReference>
<dbReference type="SUPFAM" id="SSF46785">
    <property type="entry name" value="Winged helix' DNA-binding domain"/>
    <property type="match status" value="1"/>
</dbReference>
<dbReference type="InterPro" id="IPR012318">
    <property type="entry name" value="HTH_CRP"/>
</dbReference>
<keyword evidence="1" id="KW-0805">Transcription regulation</keyword>
<organism evidence="6 7">
    <name type="scientific">Thermoclostridium caenicola</name>
    <dbReference type="NCBI Taxonomy" id="659425"/>
    <lineage>
        <taxon>Bacteria</taxon>
        <taxon>Bacillati</taxon>
        <taxon>Bacillota</taxon>
        <taxon>Clostridia</taxon>
        <taxon>Eubacteriales</taxon>
        <taxon>Oscillospiraceae</taxon>
        <taxon>Thermoclostridium</taxon>
    </lineage>
</organism>
<dbReference type="Pfam" id="PF00027">
    <property type="entry name" value="cNMP_binding"/>
    <property type="match status" value="1"/>
</dbReference>
<dbReference type="PROSITE" id="PS51063">
    <property type="entry name" value="HTH_CRP_2"/>
    <property type="match status" value="1"/>
</dbReference>
<dbReference type="SUPFAM" id="SSF51206">
    <property type="entry name" value="cAMP-binding domain-like"/>
    <property type="match status" value="1"/>
</dbReference>
<dbReference type="Proteomes" id="UP000324781">
    <property type="component" value="Unassembled WGS sequence"/>
</dbReference>
<keyword evidence="7" id="KW-1185">Reference proteome</keyword>
<dbReference type="InterPro" id="IPR014710">
    <property type="entry name" value="RmlC-like_jellyroll"/>
</dbReference>